<evidence type="ECO:0000313" key="3">
    <source>
        <dbReference type="Proteomes" id="UP000011087"/>
    </source>
</evidence>
<sequence length="172" mass="20057">MGGPNKTGGRREKRDIWTDIWECCTPIPSNHPPPEAPQVILAKDNVDTRKPKYDNVDERKTPVAQQPPFQFRKFSHEYQQASESVVYFADSSLNVQIYNDADPEMTKYLSTRYPFVLEWPVKLTREESFVILQQLQSYALKHRELPPNLSKILEHIEQSKSRLVLARNDTEQ</sequence>
<accession>L1JLW3</accession>
<keyword evidence="3" id="KW-1185">Reference proteome</keyword>
<organism evidence="1">
    <name type="scientific">Guillardia theta (strain CCMP2712)</name>
    <name type="common">Cryptophyte</name>
    <dbReference type="NCBI Taxonomy" id="905079"/>
    <lineage>
        <taxon>Eukaryota</taxon>
        <taxon>Cryptophyceae</taxon>
        <taxon>Pyrenomonadales</taxon>
        <taxon>Geminigeraceae</taxon>
        <taxon>Guillardia</taxon>
    </lineage>
</organism>
<evidence type="ECO:0000313" key="2">
    <source>
        <dbReference type="EnsemblProtists" id="EKX49357"/>
    </source>
</evidence>
<dbReference type="PaxDb" id="55529-EKX49357"/>
<dbReference type="HOGENOM" id="CLU_1558182_0_0_1"/>
<dbReference type="AlphaFoldDB" id="L1JLW3"/>
<reference evidence="2" key="3">
    <citation type="submission" date="2016-03" db="UniProtKB">
        <authorList>
            <consortium name="EnsemblProtists"/>
        </authorList>
    </citation>
    <scope>IDENTIFICATION</scope>
</reference>
<reference evidence="1 3" key="1">
    <citation type="journal article" date="2012" name="Nature">
        <title>Algal genomes reveal evolutionary mosaicism and the fate of nucleomorphs.</title>
        <authorList>
            <consortium name="DOE Joint Genome Institute"/>
            <person name="Curtis B.A."/>
            <person name="Tanifuji G."/>
            <person name="Burki F."/>
            <person name="Gruber A."/>
            <person name="Irimia M."/>
            <person name="Maruyama S."/>
            <person name="Arias M.C."/>
            <person name="Ball S.G."/>
            <person name="Gile G.H."/>
            <person name="Hirakawa Y."/>
            <person name="Hopkins J.F."/>
            <person name="Kuo A."/>
            <person name="Rensing S.A."/>
            <person name="Schmutz J."/>
            <person name="Symeonidi A."/>
            <person name="Elias M."/>
            <person name="Eveleigh R.J."/>
            <person name="Herman E.K."/>
            <person name="Klute M.J."/>
            <person name="Nakayama T."/>
            <person name="Obornik M."/>
            <person name="Reyes-Prieto A."/>
            <person name="Armbrust E.V."/>
            <person name="Aves S.J."/>
            <person name="Beiko R.G."/>
            <person name="Coutinho P."/>
            <person name="Dacks J.B."/>
            <person name="Durnford D.G."/>
            <person name="Fast N.M."/>
            <person name="Green B.R."/>
            <person name="Grisdale C.J."/>
            <person name="Hempel F."/>
            <person name="Henrissat B."/>
            <person name="Hoppner M.P."/>
            <person name="Ishida K."/>
            <person name="Kim E."/>
            <person name="Koreny L."/>
            <person name="Kroth P.G."/>
            <person name="Liu Y."/>
            <person name="Malik S.B."/>
            <person name="Maier U.G."/>
            <person name="McRose D."/>
            <person name="Mock T."/>
            <person name="Neilson J.A."/>
            <person name="Onodera N.T."/>
            <person name="Poole A.M."/>
            <person name="Pritham E.J."/>
            <person name="Richards T.A."/>
            <person name="Rocap G."/>
            <person name="Roy S.W."/>
            <person name="Sarai C."/>
            <person name="Schaack S."/>
            <person name="Shirato S."/>
            <person name="Slamovits C.H."/>
            <person name="Spencer D.F."/>
            <person name="Suzuki S."/>
            <person name="Worden A.Z."/>
            <person name="Zauner S."/>
            <person name="Barry K."/>
            <person name="Bell C."/>
            <person name="Bharti A.K."/>
            <person name="Crow J.A."/>
            <person name="Grimwood J."/>
            <person name="Kramer R."/>
            <person name="Lindquist E."/>
            <person name="Lucas S."/>
            <person name="Salamov A."/>
            <person name="McFadden G.I."/>
            <person name="Lane C.E."/>
            <person name="Keeling P.J."/>
            <person name="Gray M.W."/>
            <person name="Grigoriev I.V."/>
            <person name="Archibald J.M."/>
        </authorList>
    </citation>
    <scope>NUCLEOTIDE SEQUENCE</scope>
    <source>
        <strain evidence="1 3">CCMP2712</strain>
    </source>
</reference>
<reference evidence="3" key="2">
    <citation type="submission" date="2012-11" db="EMBL/GenBank/DDBJ databases">
        <authorList>
            <person name="Kuo A."/>
            <person name="Curtis B.A."/>
            <person name="Tanifuji G."/>
            <person name="Burki F."/>
            <person name="Gruber A."/>
            <person name="Irimia M."/>
            <person name="Maruyama S."/>
            <person name="Arias M.C."/>
            <person name="Ball S.G."/>
            <person name="Gile G.H."/>
            <person name="Hirakawa Y."/>
            <person name="Hopkins J.F."/>
            <person name="Rensing S.A."/>
            <person name="Schmutz J."/>
            <person name="Symeonidi A."/>
            <person name="Elias M."/>
            <person name="Eveleigh R.J."/>
            <person name="Herman E.K."/>
            <person name="Klute M.J."/>
            <person name="Nakayama T."/>
            <person name="Obornik M."/>
            <person name="Reyes-Prieto A."/>
            <person name="Armbrust E.V."/>
            <person name="Aves S.J."/>
            <person name="Beiko R.G."/>
            <person name="Coutinho P."/>
            <person name="Dacks J.B."/>
            <person name="Durnford D.G."/>
            <person name="Fast N.M."/>
            <person name="Green B.R."/>
            <person name="Grisdale C."/>
            <person name="Hempe F."/>
            <person name="Henrissat B."/>
            <person name="Hoppner M.P."/>
            <person name="Ishida K.-I."/>
            <person name="Kim E."/>
            <person name="Koreny L."/>
            <person name="Kroth P.G."/>
            <person name="Liu Y."/>
            <person name="Malik S.-B."/>
            <person name="Maier U.G."/>
            <person name="McRose D."/>
            <person name="Mock T."/>
            <person name="Neilson J.A."/>
            <person name="Onodera N.T."/>
            <person name="Poole A.M."/>
            <person name="Pritham E.J."/>
            <person name="Richards T.A."/>
            <person name="Rocap G."/>
            <person name="Roy S.W."/>
            <person name="Sarai C."/>
            <person name="Schaack S."/>
            <person name="Shirato S."/>
            <person name="Slamovits C.H."/>
            <person name="Spencer D.F."/>
            <person name="Suzuki S."/>
            <person name="Worden A.Z."/>
            <person name="Zauner S."/>
            <person name="Barry K."/>
            <person name="Bell C."/>
            <person name="Bharti A.K."/>
            <person name="Crow J.A."/>
            <person name="Grimwood J."/>
            <person name="Kramer R."/>
            <person name="Lindquist E."/>
            <person name="Lucas S."/>
            <person name="Salamov A."/>
            <person name="McFadden G.I."/>
            <person name="Lane C.E."/>
            <person name="Keeling P.J."/>
            <person name="Gray M.W."/>
            <person name="Grigoriev I.V."/>
            <person name="Archibald J.M."/>
        </authorList>
    </citation>
    <scope>NUCLEOTIDE SEQUENCE</scope>
    <source>
        <strain evidence="3">CCMP2712</strain>
    </source>
</reference>
<proteinExistence type="predicted"/>
<protein>
    <submittedName>
        <fullName evidence="1 2">Uncharacterized protein</fullName>
    </submittedName>
</protein>
<gene>
    <name evidence="1" type="ORF">GUITHDRAFT_104884</name>
</gene>
<dbReference type="EnsemblProtists" id="EKX49357">
    <property type="protein sequence ID" value="EKX49357"/>
    <property type="gene ID" value="GUITHDRAFT_104884"/>
</dbReference>
<evidence type="ECO:0000313" key="1">
    <source>
        <dbReference type="EMBL" id="EKX49357.1"/>
    </source>
</evidence>
<dbReference type="Proteomes" id="UP000011087">
    <property type="component" value="Unassembled WGS sequence"/>
</dbReference>
<dbReference type="KEGG" id="gtt:GUITHDRAFT_104884"/>
<dbReference type="RefSeq" id="XP_005836337.1">
    <property type="nucleotide sequence ID" value="XM_005836280.1"/>
</dbReference>
<name>L1JLW3_GUITC</name>
<dbReference type="EMBL" id="JH992982">
    <property type="protein sequence ID" value="EKX49357.1"/>
    <property type="molecule type" value="Genomic_DNA"/>
</dbReference>
<dbReference type="GeneID" id="17305999"/>